<dbReference type="PANTHER" id="PTHR22617">
    <property type="entry name" value="CHEMOTAXIS SENSOR HISTIDINE KINASE-RELATED"/>
    <property type="match status" value="1"/>
</dbReference>
<dbReference type="InterPro" id="IPR039315">
    <property type="entry name" value="CheW"/>
</dbReference>
<gene>
    <name evidence="2" type="ORF">PS710_05965</name>
</gene>
<dbReference type="SMART" id="SM00260">
    <property type="entry name" value="CheW"/>
    <property type="match status" value="1"/>
</dbReference>
<evidence type="ECO:0000313" key="3">
    <source>
        <dbReference type="Proteomes" id="UP000381093"/>
    </source>
</evidence>
<dbReference type="InterPro" id="IPR036061">
    <property type="entry name" value="CheW-like_dom_sf"/>
</dbReference>
<dbReference type="SUPFAM" id="SSF50341">
    <property type="entry name" value="CheW-like"/>
    <property type="match status" value="1"/>
</dbReference>
<evidence type="ECO:0000313" key="2">
    <source>
        <dbReference type="EMBL" id="VVO41876.1"/>
    </source>
</evidence>
<dbReference type="Gene3D" id="2.30.30.40">
    <property type="entry name" value="SH3 Domains"/>
    <property type="match status" value="1"/>
</dbReference>
<dbReference type="EMBL" id="CABVHW010000036">
    <property type="protein sequence ID" value="VVO41876.1"/>
    <property type="molecule type" value="Genomic_DNA"/>
</dbReference>
<proteinExistence type="predicted"/>
<dbReference type="Gene3D" id="2.40.50.180">
    <property type="entry name" value="CheA-289, Domain 4"/>
    <property type="match status" value="1"/>
</dbReference>
<dbReference type="Pfam" id="PF01584">
    <property type="entry name" value="CheW"/>
    <property type="match status" value="1"/>
</dbReference>
<name>A0A5E7FRB2_PSEFL</name>
<sequence length="191" mass="21706">MTESLTAFELLLQIDRRCRLLAADLPSQPFRQDSWSGIGFRLDEHWYVAPMGEVSEVLHEPRCTQLPGVKPWVKGVANLRGRLLPIMDLCGFFGHELSPLRRQRRVLVVEHEDMFAGLMVDEVFGLQHFAQDSLEPADNGHGPMSAFVTGRFQRGQSWQVFSPFALVQSQSFLNVALDPCRSELARDGRQR</sequence>
<dbReference type="GO" id="GO:0005829">
    <property type="term" value="C:cytosol"/>
    <property type="evidence" value="ECO:0007669"/>
    <property type="project" value="TreeGrafter"/>
</dbReference>
<protein>
    <recommendedName>
        <fullName evidence="1">CheW-like domain-containing protein</fullName>
    </recommendedName>
</protein>
<accession>A0A5E7FRB2</accession>
<organism evidence="2 3">
    <name type="scientific">Pseudomonas fluorescens</name>
    <dbReference type="NCBI Taxonomy" id="294"/>
    <lineage>
        <taxon>Bacteria</taxon>
        <taxon>Pseudomonadati</taxon>
        <taxon>Pseudomonadota</taxon>
        <taxon>Gammaproteobacteria</taxon>
        <taxon>Pseudomonadales</taxon>
        <taxon>Pseudomonadaceae</taxon>
        <taxon>Pseudomonas</taxon>
    </lineage>
</organism>
<dbReference type="PANTHER" id="PTHR22617:SF43">
    <property type="entry name" value="PROTEIN PILI"/>
    <property type="match status" value="1"/>
</dbReference>
<dbReference type="GO" id="GO:0007165">
    <property type="term" value="P:signal transduction"/>
    <property type="evidence" value="ECO:0007669"/>
    <property type="project" value="InterPro"/>
</dbReference>
<dbReference type="Proteomes" id="UP000381093">
    <property type="component" value="Unassembled WGS sequence"/>
</dbReference>
<dbReference type="RefSeq" id="WP_150767708.1">
    <property type="nucleotide sequence ID" value="NZ_CABVHW010000036.1"/>
</dbReference>
<reference evidence="2 3" key="1">
    <citation type="submission" date="2019-09" db="EMBL/GenBank/DDBJ databases">
        <authorList>
            <person name="Chandra G."/>
            <person name="Truman W A."/>
        </authorList>
    </citation>
    <scope>NUCLEOTIDE SEQUENCE [LARGE SCALE GENOMIC DNA]</scope>
    <source>
        <strain evidence="2">PS710</strain>
    </source>
</reference>
<evidence type="ECO:0000259" key="1">
    <source>
        <dbReference type="PROSITE" id="PS50851"/>
    </source>
</evidence>
<dbReference type="PROSITE" id="PS50851">
    <property type="entry name" value="CHEW"/>
    <property type="match status" value="1"/>
</dbReference>
<dbReference type="InterPro" id="IPR002545">
    <property type="entry name" value="CheW-lke_dom"/>
</dbReference>
<dbReference type="GO" id="GO:0006935">
    <property type="term" value="P:chemotaxis"/>
    <property type="evidence" value="ECO:0007669"/>
    <property type="project" value="InterPro"/>
</dbReference>
<dbReference type="AlphaFoldDB" id="A0A5E7FRB2"/>
<feature type="domain" description="CheW-like" evidence="1">
    <location>
        <begin position="34"/>
        <end position="172"/>
    </location>
</feature>